<evidence type="ECO:0000256" key="1">
    <source>
        <dbReference type="ARBA" id="ARBA00022527"/>
    </source>
</evidence>
<reference evidence="3 4" key="1">
    <citation type="submission" date="2018-08" db="EMBL/GenBank/DDBJ databases">
        <title>Sequencing the genomes of 1000 actinobacteria strains.</title>
        <authorList>
            <person name="Klenk H.-P."/>
        </authorList>
    </citation>
    <scope>NUCLEOTIDE SEQUENCE [LARGE SCALE GENOMIC DNA]</scope>
    <source>
        <strain evidence="3 4">DSM 43927</strain>
    </source>
</reference>
<dbReference type="InterPro" id="IPR050267">
    <property type="entry name" value="Anti-sigma-factor_SerPK"/>
</dbReference>
<keyword evidence="1" id="KW-0808">Transferase</keyword>
<evidence type="ECO:0000313" key="3">
    <source>
        <dbReference type="EMBL" id="REE95463.1"/>
    </source>
</evidence>
<dbReference type="PANTHER" id="PTHR35526">
    <property type="entry name" value="ANTI-SIGMA-F FACTOR RSBW-RELATED"/>
    <property type="match status" value="1"/>
</dbReference>
<comment type="caution">
    <text evidence="3">The sequence shown here is derived from an EMBL/GenBank/DDBJ whole genome shotgun (WGS) entry which is preliminary data.</text>
</comment>
<accession>A0A3D9SNC7</accession>
<gene>
    <name evidence="3" type="ORF">DFJ69_0853</name>
</gene>
<dbReference type="PANTHER" id="PTHR35526:SF3">
    <property type="entry name" value="ANTI-SIGMA-F FACTOR RSBW"/>
    <property type="match status" value="1"/>
</dbReference>
<dbReference type="Pfam" id="PF13581">
    <property type="entry name" value="HATPase_c_2"/>
    <property type="match status" value="1"/>
</dbReference>
<dbReference type="EMBL" id="QTTT01000001">
    <property type="protein sequence ID" value="REE95463.1"/>
    <property type="molecule type" value="Genomic_DNA"/>
</dbReference>
<feature type="domain" description="Histidine kinase/HSP90-like ATPase" evidence="2">
    <location>
        <begin position="26"/>
        <end position="127"/>
    </location>
</feature>
<sequence length="253" mass="27508">MISARPCEIPMGGACVWALPGDASIAARARQLLVDALRALAFPRAEVENGRLAVSELATNVFQHARPVLYRGPLGTMVPPELWMWARSYPRRELVVTVFDACRERVPATKGADALAERGRGLGLVAEVSAGWGSHPSRSMLNNRPLPGKTVWFTLPLPDPWPGTARLAAPAHSAARLTATLARRGVQGVITTHAKGVSLVSAPCGVNVTMEPRALAYLEHDGTRVQRPLTDLYDVCEHIVRRTELLGLRLPRR</sequence>
<dbReference type="OrthoDB" id="3477927at2"/>
<name>A0A3D9SNC7_9ACTN</name>
<evidence type="ECO:0000313" key="4">
    <source>
        <dbReference type="Proteomes" id="UP000256661"/>
    </source>
</evidence>
<dbReference type="InterPro" id="IPR003594">
    <property type="entry name" value="HATPase_dom"/>
</dbReference>
<keyword evidence="1" id="KW-0723">Serine/threonine-protein kinase</keyword>
<evidence type="ECO:0000259" key="2">
    <source>
        <dbReference type="Pfam" id="PF13581"/>
    </source>
</evidence>
<dbReference type="Gene3D" id="3.30.565.10">
    <property type="entry name" value="Histidine kinase-like ATPase, C-terminal domain"/>
    <property type="match status" value="1"/>
</dbReference>
<protein>
    <submittedName>
        <fullName evidence="3">Anti-sigma regulatory factor (Ser/Thr protein kinase)</fullName>
    </submittedName>
</protein>
<dbReference type="Proteomes" id="UP000256661">
    <property type="component" value="Unassembled WGS sequence"/>
</dbReference>
<dbReference type="AlphaFoldDB" id="A0A3D9SNC7"/>
<dbReference type="CDD" id="cd16936">
    <property type="entry name" value="HATPase_RsbW-like"/>
    <property type="match status" value="1"/>
</dbReference>
<organism evidence="3 4">
    <name type="scientific">Thermomonospora umbrina</name>
    <dbReference type="NCBI Taxonomy" id="111806"/>
    <lineage>
        <taxon>Bacteria</taxon>
        <taxon>Bacillati</taxon>
        <taxon>Actinomycetota</taxon>
        <taxon>Actinomycetes</taxon>
        <taxon>Streptosporangiales</taxon>
        <taxon>Thermomonosporaceae</taxon>
        <taxon>Thermomonospora</taxon>
    </lineage>
</organism>
<dbReference type="GO" id="GO:0004674">
    <property type="term" value="F:protein serine/threonine kinase activity"/>
    <property type="evidence" value="ECO:0007669"/>
    <property type="project" value="UniProtKB-KW"/>
</dbReference>
<dbReference type="RefSeq" id="WP_147312195.1">
    <property type="nucleotide sequence ID" value="NZ_QTTT01000001.1"/>
</dbReference>
<keyword evidence="4" id="KW-1185">Reference proteome</keyword>
<keyword evidence="1" id="KW-0418">Kinase</keyword>
<dbReference type="InterPro" id="IPR036890">
    <property type="entry name" value="HATPase_C_sf"/>
</dbReference>
<proteinExistence type="predicted"/>